<dbReference type="EMBL" id="MYFO01000006">
    <property type="protein sequence ID" value="TFE89775.1"/>
    <property type="molecule type" value="Genomic_DNA"/>
</dbReference>
<accession>A0A4Y8Q8C1</accession>
<name>A0A4Y8Q8C1_9BACL</name>
<proteinExistence type="predicted"/>
<dbReference type="AlphaFoldDB" id="A0A4Y8Q8C1"/>
<protein>
    <recommendedName>
        <fullName evidence="3">Spo0E like sporulation regulatory protein</fullName>
    </recommendedName>
</protein>
<gene>
    <name evidence="1" type="ORF">B5M42_06705</name>
</gene>
<dbReference type="Pfam" id="PF09388">
    <property type="entry name" value="SpoOE-like"/>
    <property type="match status" value="1"/>
</dbReference>
<comment type="caution">
    <text evidence="1">The sequence shown here is derived from an EMBL/GenBank/DDBJ whole genome shotgun (WGS) entry which is preliminary data.</text>
</comment>
<sequence>MQDILNRQIEQLRGQMVLLGISHGFLHPEVQLCSRRLDQLLLQYYELTRVKPSAP</sequence>
<dbReference type="SUPFAM" id="SSF140500">
    <property type="entry name" value="BAS1536-like"/>
    <property type="match status" value="1"/>
</dbReference>
<dbReference type="GO" id="GO:0046983">
    <property type="term" value="F:protein dimerization activity"/>
    <property type="evidence" value="ECO:0007669"/>
    <property type="project" value="InterPro"/>
</dbReference>
<reference evidence="1 2" key="1">
    <citation type="submission" date="2017-03" db="EMBL/GenBank/DDBJ databases">
        <title>Isolation of Levoglucosan Utilizing Bacteria.</title>
        <authorList>
            <person name="Arya A.S."/>
        </authorList>
    </citation>
    <scope>NUCLEOTIDE SEQUENCE [LARGE SCALE GENOMIC DNA]</scope>
    <source>
        <strain evidence="1 2">MEC069</strain>
    </source>
</reference>
<dbReference type="Proteomes" id="UP000298246">
    <property type="component" value="Unassembled WGS sequence"/>
</dbReference>
<evidence type="ECO:0008006" key="3">
    <source>
        <dbReference type="Google" id="ProtNLM"/>
    </source>
</evidence>
<evidence type="ECO:0000313" key="1">
    <source>
        <dbReference type="EMBL" id="TFE89775.1"/>
    </source>
</evidence>
<evidence type="ECO:0000313" key="2">
    <source>
        <dbReference type="Proteomes" id="UP000298246"/>
    </source>
</evidence>
<dbReference type="OrthoDB" id="2470271at2"/>
<organism evidence="1 2">
    <name type="scientific">Paenibacillus athensensis</name>
    <dbReference type="NCBI Taxonomy" id="1967502"/>
    <lineage>
        <taxon>Bacteria</taxon>
        <taxon>Bacillati</taxon>
        <taxon>Bacillota</taxon>
        <taxon>Bacilli</taxon>
        <taxon>Bacillales</taxon>
        <taxon>Paenibacillaceae</taxon>
        <taxon>Paenibacillus</taxon>
    </lineage>
</organism>
<dbReference type="InterPro" id="IPR037208">
    <property type="entry name" value="Spo0E-like_sf"/>
</dbReference>
<dbReference type="GO" id="GO:0043937">
    <property type="term" value="P:regulation of sporulation"/>
    <property type="evidence" value="ECO:0007669"/>
    <property type="project" value="InterPro"/>
</dbReference>
<dbReference type="InterPro" id="IPR036638">
    <property type="entry name" value="HLH_DNA-bd_sf"/>
</dbReference>
<keyword evidence="2" id="KW-1185">Reference proteome</keyword>
<dbReference type="InterPro" id="IPR018540">
    <property type="entry name" value="Spo0E-like"/>
</dbReference>
<dbReference type="Gene3D" id="4.10.280.10">
    <property type="entry name" value="Helix-loop-helix DNA-binding domain"/>
    <property type="match status" value="1"/>
</dbReference>